<organism evidence="1 2">
    <name type="scientific">Caerostris darwini</name>
    <dbReference type="NCBI Taxonomy" id="1538125"/>
    <lineage>
        <taxon>Eukaryota</taxon>
        <taxon>Metazoa</taxon>
        <taxon>Ecdysozoa</taxon>
        <taxon>Arthropoda</taxon>
        <taxon>Chelicerata</taxon>
        <taxon>Arachnida</taxon>
        <taxon>Araneae</taxon>
        <taxon>Araneomorphae</taxon>
        <taxon>Entelegynae</taxon>
        <taxon>Araneoidea</taxon>
        <taxon>Araneidae</taxon>
        <taxon>Caerostris</taxon>
    </lineage>
</organism>
<gene>
    <name evidence="1" type="ORF">CDAR_461531</name>
</gene>
<protein>
    <submittedName>
        <fullName evidence="1">Uncharacterized protein</fullName>
    </submittedName>
</protein>
<dbReference type="Proteomes" id="UP001054837">
    <property type="component" value="Unassembled WGS sequence"/>
</dbReference>
<sequence>MFLIKSNVWLTPTRPKQVPCHRSKFADNCSICLKCQRYLSSSCASNYECNHLVRRTTHPVSGQPLSLLENTYPWNSFNRRKNSLFKQSILIKFIPALIQFDFLVNIEEISKGRVASVCFVFTC</sequence>
<dbReference type="AlphaFoldDB" id="A0AAV4M5Y6"/>
<dbReference type="EMBL" id="BPLQ01000103">
    <property type="protein sequence ID" value="GIX67645.1"/>
    <property type="molecule type" value="Genomic_DNA"/>
</dbReference>
<evidence type="ECO:0000313" key="1">
    <source>
        <dbReference type="EMBL" id="GIX67645.1"/>
    </source>
</evidence>
<name>A0AAV4M5Y6_9ARAC</name>
<reference evidence="1 2" key="1">
    <citation type="submission" date="2021-06" db="EMBL/GenBank/DDBJ databases">
        <title>Caerostris darwini draft genome.</title>
        <authorList>
            <person name="Kono N."/>
            <person name="Arakawa K."/>
        </authorList>
    </citation>
    <scope>NUCLEOTIDE SEQUENCE [LARGE SCALE GENOMIC DNA]</scope>
</reference>
<proteinExistence type="predicted"/>
<accession>A0AAV4M5Y6</accession>
<evidence type="ECO:0000313" key="2">
    <source>
        <dbReference type="Proteomes" id="UP001054837"/>
    </source>
</evidence>
<comment type="caution">
    <text evidence="1">The sequence shown here is derived from an EMBL/GenBank/DDBJ whole genome shotgun (WGS) entry which is preliminary data.</text>
</comment>
<keyword evidence="2" id="KW-1185">Reference proteome</keyword>